<organism evidence="2">
    <name type="scientific">uncultured Acidimicrobiales bacterium</name>
    <dbReference type="NCBI Taxonomy" id="310071"/>
    <lineage>
        <taxon>Bacteria</taxon>
        <taxon>Bacillati</taxon>
        <taxon>Actinomycetota</taxon>
        <taxon>Acidimicrobiia</taxon>
        <taxon>Acidimicrobiales</taxon>
        <taxon>environmental samples</taxon>
    </lineage>
</organism>
<dbReference type="EMBL" id="CADCTB010000103">
    <property type="protein sequence ID" value="CAA9239391.1"/>
    <property type="molecule type" value="Genomic_DNA"/>
</dbReference>
<dbReference type="PANTHER" id="PTHR23339">
    <property type="entry name" value="TYROSINE SPECIFIC PROTEIN PHOSPHATASE AND DUAL SPECIFICITY PROTEIN PHOSPHATASE"/>
    <property type="match status" value="1"/>
</dbReference>
<sequence>MGTWLVKGLGAAVAFLVVGNLAILAASFWAQETTATAAPSRVEGVENLRAVDDRLWRGAAPTTEGYQNLARAGVTTVVDLRAEDGIEHDADKVRELGMDLVRIPMRDGQVPTAEEVGAFLAATHSASGRVFVHCGAGVGRTGAMVGAYQVDVRELSGGDALRRNLAVGPPSLEQIAYVARMGDGRPEKPGTMVTAVSRVLDAPRRIWSRVG</sequence>
<name>A0A6J4I174_9ACTN</name>
<evidence type="ECO:0000313" key="2">
    <source>
        <dbReference type="EMBL" id="CAA9239391.1"/>
    </source>
</evidence>
<dbReference type="AlphaFoldDB" id="A0A6J4I174"/>
<dbReference type="InterPro" id="IPR000387">
    <property type="entry name" value="Tyr_Pase_dom"/>
</dbReference>
<feature type="domain" description="Tyrosine specific protein phosphatases" evidence="1">
    <location>
        <begin position="110"/>
        <end position="162"/>
    </location>
</feature>
<dbReference type="PROSITE" id="PS00383">
    <property type="entry name" value="TYR_PHOSPHATASE_1"/>
    <property type="match status" value="1"/>
</dbReference>
<dbReference type="Pfam" id="PF22741">
    <property type="entry name" value="PTP-NADK"/>
    <property type="match status" value="1"/>
</dbReference>
<gene>
    <name evidence="2" type="ORF">AVDCRST_MAG10-1592</name>
</gene>
<reference evidence="2" key="1">
    <citation type="submission" date="2020-02" db="EMBL/GenBank/DDBJ databases">
        <authorList>
            <person name="Meier V. D."/>
        </authorList>
    </citation>
    <scope>NUCLEOTIDE SEQUENCE</scope>
    <source>
        <strain evidence="2">AVDCRST_MAG10</strain>
    </source>
</reference>
<dbReference type="Gene3D" id="3.90.190.10">
    <property type="entry name" value="Protein tyrosine phosphatase superfamily"/>
    <property type="match status" value="1"/>
</dbReference>
<proteinExistence type="predicted"/>
<dbReference type="InterPro" id="IPR016130">
    <property type="entry name" value="Tyr_Pase_AS"/>
</dbReference>
<dbReference type="InterPro" id="IPR055214">
    <property type="entry name" value="PTP-NADK"/>
</dbReference>
<evidence type="ECO:0000259" key="1">
    <source>
        <dbReference type="PROSITE" id="PS50056"/>
    </source>
</evidence>
<dbReference type="PROSITE" id="PS50056">
    <property type="entry name" value="TYR_PHOSPHATASE_2"/>
    <property type="match status" value="1"/>
</dbReference>
<protein>
    <recommendedName>
        <fullName evidence="1">Tyrosine specific protein phosphatases domain-containing protein</fullName>
    </recommendedName>
</protein>
<dbReference type="InterPro" id="IPR050561">
    <property type="entry name" value="PTP"/>
</dbReference>
<accession>A0A6J4I174</accession>
<dbReference type="InterPro" id="IPR029021">
    <property type="entry name" value="Prot-tyrosine_phosphatase-like"/>
</dbReference>
<dbReference type="SUPFAM" id="SSF52799">
    <property type="entry name" value="(Phosphotyrosine protein) phosphatases II"/>
    <property type="match status" value="1"/>
</dbReference>